<organism evidence="17 18">
    <name type="scientific">Halorhabdus utahensis (strain DSM 12940 / JCM 11049 / AX-2)</name>
    <dbReference type="NCBI Taxonomy" id="519442"/>
    <lineage>
        <taxon>Archaea</taxon>
        <taxon>Methanobacteriati</taxon>
        <taxon>Methanobacteriota</taxon>
        <taxon>Stenosarchaea group</taxon>
        <taxon>Halobacteria</taxon>
        <taxon>Halobacteriales</taxon>
        <taxon>Haloarculaceae</taxon>
        <taxon>Halorhabdus</taxon>
    </lineage>
</organism>
<dbReference type="InterPro" id="IPR006151">
    <property type="entry name" value="Shikm_DH/Glu-tRNA_Rdtase"/>
</dbReference>
<dbReference type="PANTHER" id="PTHR43013">
    <property type="entry name" value="GLUTAMYL-TRNA REDUCTASE"/>
    <property type="match status" value="1"/>
</dbReference>
<dbReference type="GO" id="GO:0019353">
    <property type="term" value="P:protoporphyrinogen IX biosynthetic process from glutamate"/>
    <property type="evidence" value="ECO:0007669"/>
    <property type="project" value="TreeGrafter"/>
</dbReference>
<keyword evidence="5 8" id="KW-0560">Oxidoreductase</keyword>
<dbReference type="KEGG" id="hut:Huta_2825"/>
<dbReference type="EMBL" id="CP001687">
    <property type="protein sequence ID" value="ACV12986.1"/>
    <property type="molecule type" value="Genomic_DNA"/>
</dbReference>
<keyword evidence="4 8" id="KW-0521">NADP</keyword>
<evidence type="ECO:0000256" key="3">
    <source>
        <dbReference type="ARBA" id="ARBA00012970"/>
    </source>
</evidence>
<dbReference type="Gene3D" id="3.30.460.30">
    <property type="entry name" value="Glutamyl-tRNA reductase, N-terminal domain"/>
    <property type="match status" value="1"/>
</dbReference>
<feature type="binding site" evidence="8 11">
    <location>
        <begin position="183"/>
        <end position="188"/>
    </location>
    <ligand>
        <name>NADP(+)</name>
        <dbReference type="ChEBI" id="CHEBI:58349"/>
    </ligand>
</feature>
<feature type="domain" description="Glutamyl-tRNA reductase N-terminal" evidence="16">
    <location>
        <begin position="12"/>
        <end position="151"/>
    </location>
</feature>
<feature type="binding site" evidence="8 10">
    <location>
        <begin position="51"/>
        <end position="54"/>
    </location>
    <ligand>
        <name>substrate</name>
    </ligand>
</feature>
<dbReference type="EC" id="1.2.1.70" evidence="3 8"/>
<keyword evidence="6 8" id="KW-0627">Porphyrin biosynthesis</keyword>
<feature type="binding site" evidence="8 10">
    <location>
        <position position="104"/>
    </location>
    <ligand>
        <name>substrate</name>
    </ligand>
</feature>
<keyword evidence="18" id="KW-1185">Reference proteome</keyword>
<dbReference type="Proteomes" id="UP000002071">
    <property type="component" value="Chromosome"/>
</dbReference>
<dbReference type="PIRSF" id="PIRSF000445">
    <property type="entry name" value="4pyrrol_synth_GluRdtase"/>
    <property type="match status" value="1"/>
</dbReference>
<reference evidence="17 18" key="1">
    <citation type="journal article" date="2009" name="Stand. Genomic Sci.">
        <title>Complete genome sequence of Halorhabdus utahensis type strain (AX-2).</title>
        <authorList>
            <person name="Anderson I."/>
            <person name="Tindall B.J."/>
            <person name="Pomrenke H."/>
            <person name="Goker M."/>
            <person name="Lapidus A."/>
            <person name="Nolan M."/>
            <person name="Copeland A."/>
            <person name="Glavina Del Rio T."/>
            <person name="Chen F."/>
            <person name="Tice H."/>
            <person name="Cheng J.F."/>
            <person name="Lucas S."/>
            <person name="Chertkov O."/>
            <person name="Bruce D."/>
            <person name="Brettin T."/>
            <person name="Detter J.C."/>
            <person name="Han C."/>
            <person name="Goodwin L."/>
            <person name="Land M."/>
            <person name="Hauser L."/>
            <person name="Chang Y.J."/>
            <person name="Jeffries C.D."/>
            <person name="Pitluck S."/>
            <person name="Pati A."/>
            <person name="Mavromatis K."/>
            <person name="Ivanova N."/>
            <person name="Ovchinnikova G."/>
            <person name="Chen A."/>
            <person name="Palaniappan K."/>
            <person name="Chain P."/>
            <person name="Rohde M."/>
            <person name="Bristow J."/>
            <person name="Eisen J.A."/>
            <person name="Markowitz V."/>
            <person name="Hugenholtz P."/>
            <person name="Kyrpides N.C."/>
            <person name="Klenk H.P."/>
        </authorList>
    </citation>
    <scope>NUCLEOTIDE SEQUENCE [LARGE SCALE GENOMIC DNA]</scope>
    <source>
        <strain evidence="18">DSM 12940 / JCM 11049 / AX-2</strain>
    </source>
</reference>
<comment type="miscellaneous">
    <text evidence="8">During catalysis, the active site Cys acts as a nucleophile attacking the alpha-carbonyl group of tRNA-bound glutamate with the formation of a thioester intermediate between enzyme and glutamate, and the concomitant release of tRNA(Glu). The thioester intermediate is finally reduced by direct hydride transfer from NADPH, to form the product GSA.</text>
</comment>
<comment type="pathway">
    <text evidence="1 8 13">Porphyrin-containing compound metabolism; protoporphyrin-IX biosynthesis; 5-aminolevulinate from L-glutamyl-tRNA(Glu): step 1/2.</text>
</comment>
<evidence type="ECO:0000256" key="12">
    <source>
        <dbReference type="PIRSR" id="PIRSR000445-4"/>
    </source>
</evidence>
<dbReference type="InterPro" id="IPR036343">
    <property type="entry name" value="GluRdtase_N_sf"/>
</dbReference>
<evidence type="ECO:0000256" key="9">
    <source>
        <dbReference type="PIRSR" id="PIRSR000445-1"/>
    </source>
</evidence>
<feature type="active site" description="Nucleophile" evidence="8 9">
    <location>
        <position position="52"/>
    </location>
</feature>
<protein>
    <recommendedName>
        <fullName evidence="3 8">Glutamyl-tRNA reductase</fullName>
        <shortName evidence="8">GluTR</shortName>
        <ecNumber evidence="3 8">1.2.1.70</ecNumber>
    </recommendedName>
</protein>
<gene>
    <name evidence="8" type="primary">hemA</name>
    <name evidence="17" type="ordered locus">Huta_2825</name>
</gene>
<feature type="binding site" evidence="8 10">
    <location>
        <begin position="109"/>
        <end position="111"/>
    </location>
    <ligand>
        <name>substrate</name>
    </ligand>
</feature>
<dbReference type="SUPFAM" id="SSF51735">
    <property type="entry name" value="NAD(P)-binding Rossmann-fold domains"/>
    <property type="match status" value="1"/>
</dbReference>
<dbReference type="CDD" id="cd05213">
    <property type="entry name" value="NAD_bind_Glutamyl_tRNA_reduct"/>
    <property type="match status" value="1"/>
</dbReference>
<evidence type="ECO:0000259" key="15">
    <source>
        <dbReference type="Pfam" id="PF01488"/>
    </source>
</evidence>
<feature type="site" description="Important for activity" evidence="8 12">
    <location>
        <position position="94"/>
    </location>
</feature>
<dbReference type="GO" id="GO:0050661">
    <property type="term" value="F:NADP binding"/>
    <property type="evidence" value="ECO:0007669"/>
    <property type="project" value="InterPro"/>
</dbReference>
<comment type="similarity">
    <text evidence="2 8 13">Belongs to the glutamyl-tRNA reductase family.</text>
</comment>
<dbReference type="STRING" id="519442.Huta_2825"/>
<evidence type="ECO:0000256" key="6">
    <source>
        <dbReference type="ARBA" id="ARBA00023244"/>
    </source>
</evidence>
<evidence type="ECO:0000313" key="18">
    <source>
        <dbReference type="Proteomes" id="UP000002071"/>
    </source>
</evidence>
<comment type="domain">
    <text evidence="8">Possesses an unusual extended V-shaped dimeric structure with each monomer consisting of three distinct domains arranged along a curved 'spinal' alpha-helix. The N-terminal catalytic domain specifically recognizes the glutamate moiety of the substrate. The second domain is the NADPH-binding domain, and the third C-terminal domain is responsible for dimerization.</text>
</comment>
<dbReference type="GO" id="GO:0008883">
    <property type="term" value="F:glutamyl-tRNA reductase activity"/>
    <property type="evidence" value="ECO:0007669"/>
    <property type="project" value="UniProtKB-UniRule"/>
</dbReference>
<name>C7NR73_HALUD</name>
<dbReference type="InterPro" id="IPR000343">
    <property type="entry name" value="4pyrrol_synth_GluRdtase"/>
</dbReference>
<evidence type="ECO:0000256" key="4">
    <source>
        <dbReference type="ARBA" id="ARBA00022857"/>
    </source>
</evidence>
<feature type="binding site" evidence="8 10">
    <location>
        <position position="115"/>
    </location>
    <ligand>
        <name>substrate</name>
    </ligand>
</feature>
<evidence type="ECO:0000313" key="17">
    <source>
        <dbReference type="EMBL" id="ACV12986.1"/>
    </source>
</evidence>
<dbReference type="Gene3D" id="3.40.50.720">
    <property type="entry name" value="NAD(P)-binding Rossmann-like Domain"/>
    <property type="match status" value="1"/>
</dbReference>
<evidence type="ECO:0000256" key="13">
    <source>
        <dbReference type="RuleBase" id="RU000584"/>
    </source>
</evidence>
<evidence type="ECO:0000256" key="7">
    <source>
        <dbReference type="ARBA" id="ARBA00047464"/>
    </source>
</evidence>
<dbReference type="InterPro" id="IPR015896">
    <property type="entry name" value="4pyrrol_synth_GluRdtase_dimer"/>
</dbReference>
<dbReference type="NCBIfam" id="TIGR01035">
    <property type="entry name" value="hemA"/>
    <property type="match status" value="1"/>
</dbReference>
<accession>C7NR73</accession>
<comment type="subunit">
    <text evidence="8">Homodimer.</text>
</comment>
<dbReference type="SUPFAM" id="SSF69075">
    <property type="entry name" value="Glutamyl tRNA-reductase dimerization domain"/>
    <property type="match status" value="1"/>
</dbReference>
<evidence type="ECO:0000256" key="1">
    <source>
        <dbReference type="ARBA" id="ARBA00005059"/>
    </source>
</evidence>
<dbReference type="Pfam" id="PF05201">
    <property type="entry name" value="GlutR_N"/>
    <property type="match status" value="1"/>
</dbReference>
<dbReference type="UniPathway" id="UPA00251">
    <property type="reaction ID" value="UER00316"/>
</dbReference>
<evidence type="ECO:0000259" key="16">
    <source>
        <dbReference type="Pfam" id="PF05201"/>
    </source>
</evidence>
<evidence type="ECO:0000256" key="2">
    <source>
        <dbReference type="ARBA" id="ARBA00005916"/>
    </source>
</evidence>
<feature type="domain" description="Tetrapyrrole biosynthesis glutamyl-tRNA reductase dimerisation" evidence="14">
    <location>
        <begin position="312"/>
        <end position="407"/>
    </location>
</feature>
<dbReference type="eggNOG" id="arCOG01036">
    <property type="taxonomic scope" value="Archaea"/>
</dbReference>
<dbReference type="PANTHER" id="PTHR43013:SF1">
    <property type="entry name" value="GLUTAMYL-TRNA REDUCTASE"/>
    <property type="match status" value="1"/>
</dbReference>
<dbReference type="HAMAP" id="MF_00087">
    <property type="entry name" value="Glu_tRNA_reductase"/>
    <property type="match status" value="1"/>
</dbReference>
<dbReference type="InterPro" id="IPR036291">
    <property type="entry name" value="NAD(P)-bd_dom_sf"/>
</dbReference>
<evidence type="ECO:0000256" key="8">
    <source>
        <dbReference type="HAMAP-Rule" id="MF_00087"/>
    </source>
</evidence>
<dbReference type="Pfam" id="PF00745">
    <property type="entry name" value="GlutR_dimer"/>
    <property type="match status" value="1"/>
</dbReference>
<evidence type="ECO:0000256" key="10">
    <source>
        <dbReference type="PIRSR" id="PIRSR000445-2"/>
    </source>
</evidence>
<evidence type="ECO:0000256" key="5">
    <source>
        <dbReference type="ARBA" id="ARBA00023002"/>
    </source>
</evidence>
<dbReference type="AlphaFoldDB" id="C7NR73"/>
<comment type="function">
    <text evidence="8">Catalyzes the NADPH-dependent reduction of glutamyl-tRNA(Glu) to glutamate 1-semialdehyde (GSA).</text>
</comment>
<dbReference type="FunFam" id="3.30.460.30:FF:000001">
    <property type="entry name" value="Glutamyl-tRNA reductase"/>
    <property type="match status" value="1"/>
</dbReference>
<feature type="domain" description="Quinate/shikimate 5-dehydrogenase/glutamyl-tRNA reductase" evidence="15">
    <location>
        <begin position="166"/>
        <end position="297"/>
    </location>
</feature>
<dbReference type="Pfam" id="PF01488">
    <property type="entry name" value="Shikimate_DH"/>
    <property type="match status" value="1"/>
</dbReference>
<dbReference type="InterPro" id="IPR015895">
    <property type="entry name" value="4pyrrol_synth_GluRdtase_N"/>
</dbReference>
<evidence type="ECO:0000256" key="11">
    <source>
        <dbReference type="PIRSR" id="PIRSR000445-3"/>
    </source>
</evidence>
<dbReference type="InterPro" id="IPR036453">
    <property type="entry name" value="GluRdtase_dimer_dom_sf"/>
</dbReference>
<dbReference type="SUPFAM" id="SSF69742">
    <property type="entry name" value="Glutamyl tRNA-reductase catalytic, N-terminal domain"/>
    <property type="match status" value="1"/>
</dbReference>
<sequence length="438" mass="46582">MKEPGYITAASVAHQHGSVEDIDAAAADSQLAGVEQLLEAPHVTEAFVLQTCNRAERYVVSDDPEAGRAALQAAMPDEVDSTVRTLGHEESLRHLLRVAAGLESLVPGEDQILGQVRDAYEDARHVDGLGPVLEEAVTKAIHVGERARTETAINEGVVSLGSAAVELAERERDLEAATALVIGAGEIGTLAAKAVDARSDVAHLYVANRTVPHAEHVTSIVDVAASAIGLDDVASVVDRADLVVSATGSADPIVEPAAFETTGDTVVIDIGQPRDIPPIVDEQPGTDVFDLDDLEAVTAETRANREAAAARVEDIVEDELAHLLTRYKRTRADDVISTMYESAERVKAREVEQALGSLDLDDEEREVVEAMADSLVNQLLAAPTKSLRDAAEADDWATIDTALALFDPDFGETEFPPSVADVDADVPDRFSRLVDADD</sequence>
<evidence type="ECO:0000259" key="14">
    <source>
        <dbReference type="Pfam" id="PF00745"/>
    </source>
</evidence>
<dbReference type="HOGENOM" id="CLU_035113_0_1_2"/>
<comment type="catalytic activity">
    <reaction evidence="7 8 13">
        <text>(S)-4-amino-5-oxopentanoate + tRNA(Glu) + NADP(+) = L-glutamyl-tRNA(Glu) + NADPH + H(+)</text>
        <dbReference type="Rhea" id="RHEA:12344"/>
        <dbReference type="Rhea" id="RHEA-COMP:9663"/>
        <dbReference type="Rhea" id="RHEA-COMP:9680"/>
        <dbReference type="ChEBI" id="CHEBI:15378"/>
        <dbReference type="ChEBI" id="CHEBI:57501"/>
        <dbReference type="ChEBI" id="CHEBI:57783"/>
        <dbReference type="ChEBI" id="CHEBI:58349"/>
        <dbReference type="ChEBI" id="CHEBI:78442"/>
        <dbReference type="ChEBI" id="CHEBI:78520"/>
        <dbReference type="EC" id="1.2.1.70"/>
    </reaction>
</comment>
<proteinExistence type="inferred from homology"/>